<feature type="region of interest" description="Disordered" evidence="1">
    <location>
        <begin position="20"/>
        <end position="55"/>
    </location>
</feature>
<name>A0ABV8E3U7_9NOCA</name>
<evidence type="ECO:0000256" key="1">
    <source>
        <dbReference type="SAM" id="MobiDB-lite"/>
    </source>
</evidence>
<protein>
    <recommendedName>
        <fullName evidence="4">Chromosome partitioning protein ParB</fullName>
    </recommendedName>
</protein>
<organism evidence="2 3">
    <name type="scientific">Nocardia jiangsuensis</name>
    <dbReference type="NCBI Taxonomy" id="1691563"/>
    <lineage>
        <taxon>Bacteria</taxon>
        <taxon>Bacillati</taxon>
        <taxon>Actinomycetota</taxon>
        <taxon>Actinomycetes</taxon>
        <taxon>Mycobacteriales</taxon>
        <taxon>Nocardiaceae</taxon>
        <taxon>Nocardia</taxon>
    </lineage>
</organism>
<accession>A0ABV8E3U7</accession>
<gene>
    <name evidence="2" type="ORF">ACFO0B_29725</name>
</gene>
<dbReference type="RefSeq" id="WP_378616687.1">
    <property type="nucleotide sequence ID" value="NZ_JBHSAX010000033.1"/>
</dbReference>
<evidence type="ECO:0008006" key="4">
    <source>
        <dbReference type="Google" id="ProtNLM"/>
    </source>
</evidence>
<sequence length="55" mass="5886">MSTDRSPAAEQVNPIVAKAAAGVRKRRTRTTAPIPFAPTPGQLELFNPATLEDQP</sequence>
<evidence type="ECO:0000313" key="2">
    <source>
        <dbReference type="EMBL" id="MFC3966187.1"/>
    </source>
</evidence>
<dbReference type="Proteomes" id="UP001595696">
    <property type="component" value="Unassembled WGS sequence"/>
</dbReference>
<evidence type="ECO:0000313" key="3">
    <source>
        <dbReference type="Proteomes" id="UP001595696"/>
    </source>
</evidence>
<comment type="caution">
    <text evidence="2">The sequence shown here is derived from an EMBL/GenBank/DDBJ whole genome shotgun (WGS) entry which is preliminary data.</text>
</comment>
<reference evidence="3" key="1">
    <citation type="journal article" date="2019" name="Int. J. Syst. Evol. Microbiol.">
        <title>The Global Catalogue of Microorganisms (GCM) 10K type strain sequencing project: providing services to taxonomists for standard genome sequencing and annotation.</title>
        <authorList>
            <consortium name="The Broad Institute Genomics Platform"/>
            <consortium name="The Broad Institute Genome Sequencing Center for Infectious Disease"/>
            <person name="Wu L."/>
            <person name="Ma J."/>
        </authorList>
    </citation>
    <scope>NUCLEOTIDE SEQUENCE [LARGE SCALE GENOMIC DNA]</scope>
    <source>
        <strain evidence="3">CGMCC 4.7330</strain>
    </source>
</reference>
<proteinExistence type="predicted"/>
<keyword evidence="3" id="KW-1185">Reference proteome</keyword>
<dbReference type="EMBL" id="JBHSAX010000033">
    <property type="protein sequence ID" value="MFC3966187.1"/>
    <property type="molecule type" value="Genomic_DNA"/>
</dbReference>